<gene>
    <name evidence="1" type="ORF">C1H46_022724</name>
</gene>
<dbReference type="EMBL" id="VIEB01000412">
    <property type="protein sequence ID" value="TQD91660.1"/>
    <property type="molecule type" value="Genomic_DNA"/>
</dbReference>
<keyword evidence="2" id="KW-1185">Reference proteome</keyword>
<organism evidence="1 2">
    <name type="scientific">Malus baccata</name>
    <name type="common">Siberian crab apple</name>
    <name type="synonym">Pyrus baccata</name>
    <dbReference type="NCBI Taxonomy" id="106549"/>
    <lineage>
        <taxon>Eukaryota</taxon>
        <taxon>Viridiplantae</taxon>
        <taxon>Streptophyta</taxon>
        <taxon>Embryophyta</taxon>
        <taxon>Tracheophyta</taxon>
        <taxon>Spermatophyta</taxon>
        <taxon>Magnoliopsida</taxon>
        <taxon>eudicotyledons</taxon>
        <taxon>Gunneridae</taxon>
        <taxon>Pentapetalae</taxon>
        <taxon>rosids</taxon>
        <taxon>fabids</taxon>
        <taxon>Rosales</taxon>
        <taxon>Rosaceae</taxon>
        <taxon>Amygdaloideae</taxon>
        <taxon>Maleae</taxon>
        <taxon>Malus</taxon>
    </lineage>
</organism>
<dbReference type="AlphaFoldDB" id="A0A540LYT1"/>
<sequence length="55" mass="6369">MVMVATFRVDEGNLLITHGSNLDMGQMTASHLNCRSEAPLDYVDREFKEWTLRRL</sequence>
<evidence type="ECO:0000313" key="1">
    <source>
        <dbReference type="EMBL" id="TQD91660.1"/>
    </source>
</evidence>
<dbReference type="Proteomes" id="UP000315295">
    <property type="component" value="Unassembled WGS sequence"/>
</dbReference>
<comment type="caution">
    <text evidence="1">The sequence shown here is derived from an EMBL/GenBank/DDBJ whole genome shotgun (WGS) entry which is preliminary data.</text>
</comment>
<evidence type="ECO:0000313" key="2">
    <source>
        <dbReference type="Proteomes" id="UP000315295"/>
    </source>
</evidence>
<reference evidence="1 2" key="1">
    <citation type="journal article" date="2019" name="G3 (Bethesda)">
        <title>Sequencing of a Wild Apple (Malus baccata) Genome Unravels the Differences Between Cultivated and Wild Apple Species Regarding Disease Resistance and Cold Tolerance.</title>
        <authorList>
            <person name="Chen X."/>
        </authorList>
    </citation>
    <scope>NUCLEOTIDE SEQUENCE [LARGE SCALE GENOMIC DNA]</scope>
    <source>
        <strain evidence="2">cv. Shandingzi</strain>
        <tissue evidence="1">Leaves</tissue>
    </source>
</reference>
<protein>
    <submittedName>
        <fullName evidence="1">Uncharacterized protein</fullName>
    </submittedName>
</protein>
<accession>A0A540LYT1</accession>
<proteinExistence type="predicted"/>
<name>A0A540LYT1_MALBA</name>